<dbReference type="Gene3D" id="3.40.50.1460">
    <property type="match status" value="1"/>
</dbReference>
<dbReference type="InterPro" id="IPR001769">
    <property type="entry name" value="Gingipain"/>
</dbReference>
<feature type="domain" description="Gingipain" evidence="2">
    <location>
        <begin position="434"/>
        <end position="778"/>
    </location>
</feature>
<dbReference type="SUPFAM" id="SSF52129">
    <property type="entry name" value="Caspase-like"/>
    <property type="match status" value="1"/>
</dbReference>
<sequence length="781" mass="84956">MMKKLGIIGSITILAGMMLLWGEASATTDALSKNTGWGAWQALSGGFMARRKQPPAAELPRKLRAQAVKAAPGAQTNTNLNIGPSANKGVWLRVRGEGLVAVVIADAASVMGFPASALRQLAAKGRLSLLNRGNPVSWYYDADDDRILFAAQALDSFYTDENAYYLSRDSRDARPMSIAMAQSSDTVPADNQGMSFVDTIRFEEEPDFMYATWSVRDEPDADYWFWDYLFGGSRDQISVNLELPDPAQEGNVQMNVHLRGFTDTDVPNEHKIHARLQDTNVSQMASFDGFGEIVLSLSFDGSMLKADGSNTLLLTSVHAPDQAPGEWLDAVEVRYLRKPVARDGRLWVHGGSTGMQTVRGFNSDDILVIESPAGDASLRRDAAIEPDGDGGWIVSFQTLAGTDYLVAQADSALQPNIVPDYRDGRRLADLDADYLIIAPRTFSGTAGKLQRYHEQISRRQSGKSKAQIAWLEDIYAEFSDGIEDPHAITRFMDSVLASRWNRQPMQVVLVGKGSLDHKNRMGYGDSFLPVLLDATPWALAASDARLLAGSRAPGFAIGRLPITSDAEGMAYVDKLAGYQASSEETASRAVLVADNPDDAGDFVQNSDLLADRLVFELGMSDVEKLYHPDDPVRDHFIQSSTWESVYVNYDGHGSTTQLGDRREKFMTAGDAAMLNNSSYPIFTALTCAAGDDSQPGMRSLASSLVLNPRGGAIASLAPTGLSLDADAQVLGNAFIEHLFIDGRDIGDAVRGAQQETAGKISYFMSRIYSVIGDPALKVRRK</sequence>
<dbReference type="GO" id="GO:0006508">
    <property type="term" value="P:proteolysis"/>
    <property type="evidence" value="ECO:0007669"/>
    <property type="project" value="InterPro"/>
</dbReference>
<dbReference type="InterPro" id="IPR029031">
    <property type="entry name" value="Gingipain_N_sf"/>
</dbReference>
<dbReference type="OrthoDB" id="7056564at2"/>
<dbReference type="KEGG" id="tbn:TBH_C0761"/>
<reference evidence="3 4" key="1">
    <citation type="journal article" date="2014" name="PLoS ONE">
        <title>Physiological and genomic features of a novel sulfur-oxidizing gammaproteobacterium belonging to a previously uncultivated symbiotic lineage isolated from a hydrothermal vent.</title>
        <authorList>
            <person name="Nunoura T."/>
            <person name="Takaki Y."/>
            <person name="Kazama H."/>
            <person name="Kakuta J."/>
            <person name="Shimamura S."/>
            <person name="Makita H."/>
            <person name="Hirai M."/>
            <person name="Miyazaki M."/>
            <person name="Takai K."/>
        </authorList>
    </citation>
    <scope>NUCLEOTIDE SEQUENCE [LARGE SCALE GENOMIC DNA]</scope>
    <source>
        <strain evidence="3 4">Hiromi1</strain>
    </source>
</reference>
<gene>
    <name evidence="3" type="ORF">TBH_C0761</name>
</gene>
<organism evidence="3 4">
    <name type="scientific">Thiolapillus brandeum</name>
    <dbReference type="NCBI Taxonomy" id="1076588"/>
    <lineage>
        <taxon>Bacteria</taxon>
        <taxon>Pseudomonadati</taxon>
        <taxon>Pseudomonadota</taxon>
        <taxon>Gammaproteobacteria</taxon>
        <taxon>Chromatiales</taxon>
        <taxon>Sedimenticolaceae</taxon>
        <taxon>Thiolapillus</taxon>
    </lineage>
</organism>
<dbReference type="GO" id="GO:0008234">
    <property type="term" value="F:cysteine-type peptidase activity"/>
    <property type="evidence" value="ECO:0007669"/>
    <property type="project" value="InterPro"/>
</dbReference>
<dbReference type="EMBL" id="AP012273">
    <property type="protein sequence ID" value="BAO43698.1"/>
    <property type="molecule type" value="Genomic_DNA"/>
</dbReference>
<dbReference type="Gene3D" id="3.40.50.10390">
    <property type="entry name" value="Gingipain r, domain 1"/>
    <property type="match status" value="1"/>
</dbReference>
<dbReference type="Pfam" id="PF01364">
    <property type="entry name" value="Peptidase_C25"/>
    <property type="match status" value="1"/>
</dbReference>
<evidence type="ECO:0000313" key="3">
    <source>
        <dbReference type="EMBL" id="BAO43698.1"/>
    </source>
</evidence>
<dbReference type="AlphaFoldDB" id="A0A7U6GHF2"/>
<dbReference type="InterPro" id="IPR029030">
    <property type="entry name" value="Caspase-like_dom_sf"/>
</dbReference>
<accession>A0A7U6GHF2</accession>
<evidence type="ECO:0000313" key="4">
    <source>
        <dbReference type="Proteomes" id="UP000031631"/>
    </source>
</evidence>
<keyword evidence="4" id="KW-1185">Reference proteome</keyword>
<evidence type="ECO:0000256" key="1">
    <source>
        <dbReference type="ARBA" id="ARBA00022729"/>
    </source>
</evidence>
<proteinExistence type="predicted"/>
<dbReference type="Proteomes" id="UP000031631">
    <property type="component" value="Chromosome"/>
</dbReference>
<keyword evidence="1" id="KW-0732">Signal</keyword>
<name>A0A7U6GHF2_9GAMM</name>
<protein>
    <recommendedName>
        <fullName evidence="2">Gingipain domain-containing protein</fullName>
    </recommendedName>
</protein>
<evidence type="ECO:0000259" key="2">
    <source>
        <dbReference type="Pfam" id="PF01364"/>
    </source>
</evidence>
<dbReference type="RefSeq" id="WP_082030565.1">
    <property type="nucleotide sequence ID" value="NZ_AP012273.1"/>
</dbReference>